<reference evidence="3" key="1">
    <citation type="journal article" date="2020" name="Nature">
        <title>Giant virus diversity and host interactions through global metagenomics.</title>
        <authorList>
            <person name="Schulz F."/>
            <person name="Roux S."/>
            <person name="Paez-Espino D."/>
            <person name="Jungbluth S."/>
            <person name="Walsh D.A."/>
            <person name="Denef V.J."/>
            <person name="McMahon K.D."/>
            <person name="Konstantinidis K.T."/>
            <person name="Eloe-Fadrosh E.A."/>
            <person name="Kyrpides N.C."/>
            <person name="Woyke T."/>
        </authorList>
    </citation>
    <scope>NUCLEOTIDE SEQUENCE</scope>
    <source>
        <strain evidence="3">GVMAG-M-3300020595-32</strain>
    </source>
</reference>
<evidence type="ECO:0000259" key="2">
    <source>
        <dbReference type="PROSITE" id="PS51857"/>
    </source>
</evidence>
<dbReference type="PROSITE" id="PS51857">
    <property type="entry name" value="CSD_2"/>
    <property type="match status" value="1"/>
</dbReference>
<feature type="domain" description="CSD" evidence="2">
    <location>
        <begin position="12"/>
        <end position="78"/>
    </location>
</feature>
<dbReference type="InterPro" id="IPR002059">
    <property type="entry name" value="CSP_DNA-bd"/>
</dbReference>
<dbReference type="Pfam" id="PF00313">
    <property type="entry name" value="CSD"/>
    <property type="match status" value="1"/>
</dbReference>
<dbReference type="GO" id="GO:0003676">
    <property type="term" value="F:nucleic acid binding"/>
    <property type="evidence" value="ECO:0007669"/>
    <property type="project" value="InterPro"/>
</dbReference>
<dbReference type="InterPro" id="IPR011129">
    <property type="entry name" value="CSD"/>
</dbReference>
<dbReference type="Gene3D" id="2.40.50.140">
    <property type="entry name" value="Nucleic acid-binding proteins"/>
    <property type="match status" value="1"/>
</dbReference>
<dbReference type="AlphaFoldDB" id="A0A6C0CDT9"/>
<feature type="compositionally biased region" description="Acidic residues" evidence="1">
    <location>
        <begin position="113"/>
        <end position="136"/>
    </location>
</feature>
<dbReference type="PANTHER" id="PTHR46565:SF20">
    <property type="entry name" value="COLD SHOCK DOMAIN-CONTAINING PROTEIN 4"/>
    <property type="match status" value="1"/>
</dbReference>
<dbReference type="SMART" id="SM00357">
    <property type="entry name" value="CSP"/>
    <property type="match status" value="1"/>
</dbReference>
<protein>
    <recommendedName>
        <fullName evidence="2">CSD domain-containing protein</fullName>
    </recommendedName>
</protein>
<evidence type="ECO:0000256" key="1">
    <source>
        <dbReference type="SAM" id="MobiDB-lite"/>
    </source>
</evidence>
<feature type="region of interest" description="Disordered" evidence="1">
    <location>
        <begin position="97"/>
        <end position="163"/>
    </location>
</feature>
<name>A0A6C0CDT9_9ZZZZ</name>
<dbReference type="CDD" id="cd04458">
    <property type="entry name" value="CSP_CDS"/>
    <property type="match status" value="1"/>
</dbReference>
<dbReference type="EMBL" id="MN739396">
    <property type="protein sequence ID" value="QHT02621.1"/>
    <property type="molecule type" value="Genomic_DNA"/>
</dbReference>
<sequence>MTEEMSIQEFGTEVGRVIRFFNRKGYGFIKNLNDDKDYFVHNSEIKCSEGLYRKLYPGEYVSFNLVEKDGKQVCSLVKGVMGYPLLIENEEHTFRVYPKQEHRSWSQPKEYSDSESDEESSGSDNDSGSEEEEEEPKEFINKEAPEGLEVADFDGLNINQEMS</sequence>
<dbReference type="InterPro" id="IPR012340">
    <property type="entry name" value="NA-bd_OB-fold"/>
</dbReference>
<organism evidence="3">
    <name type="scientific">viral metagenome</name>
    <dbReference type="NCBI Taxonomy" id="1070528"/>
    <lineage>
        <taxon>unclassified sequences</taxon>
        <taxon>metagenomes</taxon>
        <taxon>organismal metagenomes</taxon>
    </lineage>
</organism>
<evidence type="ECO:0000313" key="3">
    <source>
        <dbReference type="EMBL" id="QHT02621.1"/>
    </source>
</evidence>
<dbReference type="PRINTS" id="PR00050">
    <property type="entry name" value="COLDSHOCK"/>
</dbReference>
<dbReference type="PANTHER" id="PTHR46565">
    <property type="entry name" value="COLD SHOCK DOMAIN PROTEIN 2"/>
    <property type="match status" value="1"/>
</dbReference>
<dbReference type="SUPFAM" id="SSF50249">
    <property type="entry name" value="Nucleic acid-binding proteins"/>
    <property type="match status" value="1"/>
</dbReference>
<accession>A0A6C0CDT9</accession>
<proteinExistence type="predicted"/>